<evidence type="ECO:0000259" key="6">
    <source>
        <dbReference type="PROSITE" id="PS51094"/>
    </source>
</evidence>
<comment type="caution">
    <text evidence="9">The sequence shown here is derived from an EMBL/GenBank/DDBJ whole genome shotgun (WGS) entry which is preliminary data.</text>
</comment>
<dbReference type="Gene3D" id="3.40.930.10">
    <property type="entry name" value="Mannitol-specific EII, Chain A"/>
    <property type="match status" value="1"/>
</dbReference>
<dbReference type="InterPro" id="IPR020878">
    <property type="entry name" value="RuBisCo_large_chain_AS"/>
</dbReference>
<organism evidence="9 10">
    <name type="scientific">Sporolactobacillus shoreae</name>
    <dbReference type="NCBI Taxonomy" id="1465501"/>
    <lineage>
        <taxon>Bacteria</taxon>
        <taxon>Bacillati</taxon>
        <taxon>Bacillota</taxon>
        <taxon>Bacilli</taxon>
        <taxon>Bacillales</taxon>
        <taxon>Sporolactobacillaceae</taxon>
        <taxon>Sporolactobacillus</taxon>
    </lineage>
</organism>
<evidence type="ECO:0000313" key="10">
    <source>
        <dbReference type="Proteomes" id="UP000298347"/>
    </source>
</evidence>
<dbReference type="Pfam" id="PF05043">
    <property type="entry name" value="Mga"/>
    <property type="match status" value="1"/>
</dbReference>
<dbReference type="CDD" id="cd05568">
    <property type="entry name" value="PTS_IIB_bgl_like"/>
    <property type="match status" value="1"/>
</dbReference>
<dbReference type="SUPFAM" id="SSF52794">
    <property type="entry name" value="PTS system IIB component-like"/>
    <property type="match status" value="1"/>
</dbReference>
<feature type="domain" description="PRD" evidence="8">
    <location>
        <begin position="299"/>
        <end position="406"/>
    </location>
</feature>
<dbReference type="PROSITE" id="PS51094">
    <property type="entry name" value="PTS_EIIA_TYPE_2"/>
    <property type="match status" value="1"/>
</dbReference>
<dbReference type="PANTHER" id="PTHR30185">
    <property type="entry name" value="CRYPTIC BETA-GLUCOSIDE BGL OPERON ANTITERMINATOR"/>
    <property type="match status" value="1"/>
</dbReference>
<dbReference type="InterPro" id="IPR036634">
    <property type="entry name" value="PRD_sf"/>
</dbReference>
<dbReference type="InterPro" id="IPR036390">
    <property type="entry name" value="WH_DNA-bd_sf"/>
</dbReference>
<evidence type="ECO:0000256" key="2">
    <source>
        <dbReference type="ARBA" id="ARBA00022737"/>
    </source>
</evidence>
<dbReference type="PROSITE" id="PS00157">
    <property type="entry name" value="RUBISCO_LARGE"/>
    <property type="match status" value="1"/>
</dbReference>
<evidence type="ECO:0000256" key="3">
    <source>
        <dbReference type="ARBA" id="ARBA00023015"/>
    </source>
</evidence>
<dbReference type="Gene3D" id="1.10.1790.10">
    <property type="entry name" value="PRD domain"/>
    <property type="match status" value="1"/>
</dbReference>
<dbReference type="GO" id="GO:0015977">
    <property type="term" value="P:carbon fixation"/>
    <property type="evidence" value="ECO:0007669"/>
    <property type="project" value="InterPro"/>
</dbReference>
<dbReference type="PROSITE" id="PS51099">
    <property type="entry name" value="PTS_EIIB_TYPE_2"/>
    <property type="match status" value="1"/>
</dbReference>
<dbReference type="Gene3D" id="3.40.50.2300">
    <property type="match status" value="1"/>
</dbReference>
<evidence type="ECO:0000313" key="9">
    <source>
        <dbReference type="EMBL" id="TGA99941.1"/>
    </source>
</evidence>
<evidence type="ECO:0000259" key="8">
    <source>
        <dbReference type="PROSITE" id="PS51372"/>
    </source>
</evidence>
<dbReference type="GO" id="GO:0000287">
    <property type="term" value="F:magnesium ion binding"/>
    <property type="evidence" value="ECO:0007669"/>
    <property type="project" value="InterPro"/>
</dbReference>
<evidence type="ECO:0000256" key="1">
    <source>
        <dbReference type="ARBA" id="ARBA00022679"/>
    </source>
</evidence>
<keyword evidence="3" id="KW-0805">Transcription regulation</keyword>
<dbReference type="GO" id="GO:0008982">
    <property type="term" value="F:protein-N(PI)-phosphohistidine-sugar phosphotransferase activity"/>
    <property type="evidence" value="ECO:0007669"/>
    <property type="project" value="InterPro"/>
</dbReference>
<feature type="domain" description="PTS EIIB type-2" evidence="7">
    <location>
        <begin position="410"/>
        <end position="499"/>
    </location>
</feature>
<reference evidence="9 10" key="1">
    <citation type="journal article" date="2015" name="Int. J. Syst. Evol. Microbiol.">
        <title>Sporolactobacillus shoreae sp. nov. and Sporolactobacillus spathodeae sp. nov., two spore-forming lactic acid bacteria isolated from tree barks in Thailand.</title>
        <authorList>
            <person name="Thamacharoensuk T."/>
            <person name="Kitahara M."/>
            <person name="Ohkuma M."/>
            <person name="Thongchul N."/>
            <person name="Tanasupawat S."/>
        </authorList>
    </citation>
    <scope>NUCLEOTIDE SEQUENCE [LARGE SCALE GENOMIC DNA]</scope>
    <source>
        <strain evidence="9 10">BK92</strain>
    </source>
</reference>
<dbReference type="InterPro" id="IPR050661">
    <property type="entry name" value="BglG_antiterminators"/>
</dbReference>
<dbReference type="EMBL" id="SRJD01000002">
    <property type="protein sequence ID" value="TGA99941.1"/>
    <property type="molecule type" value="Genomic_DNA"/>
</dbReference>
<dbReference type="Proteomes" id="UP000298347">
    <property type="component" value="Unassembled WGS sequence"/>
</dbReference>
<name>A0A4Z0GTB5_9BACL</name>
<keyword evidence="4" id="KW-0010">Activator</keyword>
<dbReference type="PANTHER" id="PTHR30185:SF18">
    <property type="entry name" value="TRANSCRIPTIONAL REGULATOR MTLR"/>
    <property type="match status" value="1"/>
</dbReference>
<feature type="domain" description="PRD" evidence="8">
    <location>
        <begin position="191"/>
        <end position="293"/>
    </location>
</feature>
<keyword evidence="10" id="KW-1185">Reference proteome</keyword>
<dbReference type="Gene3D" id="1.10.10.10">
    <property type="entry name" value="Winged helix-like DNA-binding domain superfamily/Winged helix DNA-binding domain"/>
    <property type="match status" value="1"/>
</dbReference>
<evidence type="ECO:0000256" key="4">
    <source>
        <dbReference type="ARBA" id="ARBA00023159"/>
    </source>
</evidence>
<proteinExistence type="predicted"/>
<dbReference type="SUPFAM" id="SSF63520">
    <property type="entry name" value="PTS-regulatory domain, PRD"/>
    <property type="match status" value="2"/>
</dbReference>
<dbReference type="Pfam" id="PF00359">
    <property type="entry name" value="PTS_EIIA_2"/>
    <property type="match status" value="1"/>
</dbReference>
<protein>
    <submittedName>
        <fullName evidence="9">Transcription antiterminator</fullName>
    </submittedName>
</protein>
<sequence length="657" mass="74993">MFLRGSDVMISLTERQVNILEVLRGADGFITVKHLSEISHVSERMVRYDLDIIKSFLKELGVPLERKQSQGIMLQMRSKHKAAIDQALQQLNHLVLSSDHLTYALAIRIIMDQETTLDRLGEIYGTSKSRIFHYIPAIDEIFKKHGITLERKRSKGIYITGNEIDIRYAFMSVINDITENSHVDKQNFINLFPKERINQSNALIKAFEEKMQIQFSDGALHDLLLTLCFQLYRVSKQQCVTYPFIEVKKSLAAPEFRLIKDAMITCVPLQIPQDEIVFTLRQFKLSKISSAPAGRTNFVQDNETYRISLFFAEEASKAIGIDFTKDDEFIHGLTYHLQVSLNRIKHQLPIKNSLTEQIKYKFRFIYEISRKIVIKMEQKLDISFPEEEIAFIAMHLGASYERHSISGFMPSALIVCGSGLATSSLLASRLKVMMPEMKIVGPINLSRLQSFDISGIDFIISTVPIDFSKKNVTVVNPLLETSDLVRLRKMLFKRAYQKQMNDLLKINQPASTLGALIPADHIQLNQKITDWRSAIAEASHPLLDHQFISHRYIDAMIKAVEELGPYMVFIPSVAMVHASYKDGVNKNGMSLLTLSNPIIFGDRTDVKVSIIIVMCSTKADSDHFIKLVKILDNKENMRTLKNATKLEDILYLNNRNS</sequence>
<dbReference type="InterPro" id="IPR011608">
    <property type="entry name" value="PRD"/>
</dbReference>
<dbReference type="GO" id="GO:0009401">
    <property type="term" value="P:phosphoenolpyruvate-dependent sugar phosphotransferase system"/>
    <property type="evidence" value="ECO:0007669"/>
    <property type="project" value="InterPro"/>
</dbReference>
<dbReference type="OrthoDB" id="369398at2"/>
<dbReference type="PROSITE" id="PS51372">
    <property type="entry name" value="PRD_2"/>
    <property type="match status" value="2"/>
</dbReference>
<evidence type="ECO:0000259" key="7">
    <source>
        <dbReference type="PROSITE" id="PS51099"/>
    </source>
</evidence>
<evidence type="ECO:0000256" key="5">
    <source>
        <dbReference type="ARBA" id="ARBA00023163"/>
    </source>
</evidence>
<dbReference type="SUPFAM" id="SSF55804">
    <property type="entry name" value="Phoshotransferase/anion transport protein"/>
    <property type="match status" value="1"/>
</dbReference>
<dbReference type="GO" id="GO:0006355">
    <property type="term" value="P:regulation of DNA-templated transcription"/>
    <property type="evidence" value="ECO:0007669"/>
    <property type="project" value="InterPro"/>
</dbReference>
<dbReference type="SUPFAM" id="SSF46785">
    <property type="entry name" value="Winged helix' DNA-binding domain"/>
    <property type="match status" value="1"/>
</dbReference>
<dbReference type="Pfam" id="PF00874">
    <property type="entry name" value="PRD"/>
    <property type="match status" value="1"/>
</dbReference>
<feature type="domain" description="PTS EIIA type-2" evidence="6">
    <location>
        <begin position="515"/>
        <end position="656"/>
    </location>
</feature>
<dbReference type="InterPro" id="IPR002178">
    <property type="entry name" value="PTS_EIIA_type-2_dom"/>
</dbReference>
<keyword evidence="1" id="KW-0808">Transferase</keyword>
<dbReference type="InterPro" id="IPR007737">
    <property type="entry name" value="Mga_HTH"/>
</dbReference>
<dbReference type="InterPro" id="IPR036095">
    <property type="entry name" value="PTS_EIIB-like_sf"/>
</dbReference>
<dbReference type="AlphaFoldDB" id="A0A4Z0GTB5"/>
<dbReference type="InterPro" id="IPR016152">
    <property type="entry name" value="PTrfase/Anion_transptr"/>
</dbReference>
<accession>A0A4Z0GTB5</accession>
<dbReference type="GO" id="GO:0016984">
    <property type="term" value="F:ribulose-bisphosphate carboxylase activity"/>
    <property type="evidence" value="ECO:0007669"/>
    <property type="project" value="InterPro"/>
</dbReference>
<keyword evidence="2" id="KW-0677">Repeat</keyword>
<dbReference type="InterPro" id="IPR013011">
    <property type="entry name" value="PTS_EIIB_2"/>
</dbReference>
<keyword evidence="5" id="KW-0804">Transcription</keyword>
<dbReference type="InterPro" id="IPR036388">
    <property type="entry name" value="WH-like_DNA-bd_sf"/>
</dbReference>
<gene>
    <name evidence="9" type="ORF">E4665_03055</name>
</gene>